<accession>A0A934R5D0</accession>
<sequence length="300" mass="31310">MHRFLLTFLLTATSAPAVTIVVDYSYDNGYFGFGTAARTAIESAAHTLSARLADGQLATLGTRTATGSATWTNSDGLGLTTIASLSASYTINNPSTGDFTRLAKETWIADEIRIYVGLRQFGSGSSIAKGRPADVAITTLGVGYVPSWNDAVNAAAGNATALFQRGDIRNSTINGSLTYSGPTGGFNATGPFSIGIGPTAGAVWFDGTVKWDTSRGLWGMGFDGVTAGDEYSLESVALRELIRAIGTDPASQVGIGQQAGLTEADIQALQNSGWITTQIPEPSVALLTLAGIPFALRRRR</sequence>
<evidence type="ECO:0008006" key="4">
    <source>
        <dbReference type="Google" id="ProtNLM"/>
    </source>
</evidence>
<dbReference type="EMBL" id="JAENIK010000009">
    <property type="protein sequence ID" value="MBK1815760.1"/>
    <property type="molecule type" value="Genomic_DNA"/>
</dbReference>
<dbReference type="AlphaFoldDB" id="A0A934R5D0"/>
<protein>
    <recommendedName>
        <fullName evidence="4">PEP-CTERM protein-sorting domain-containing protein</fullName>
    </recommendedName>
</protein>
<reference evidence="2" key="1">
    <citation type="submission" date="2021-01" db="EMBL/GenBank/DDBJ databases">
        <title>Modified the classification status of verrucomicrobia.</title>
        <authorList>
            <person name="Feng X."/>
        </authorList>
    </citation>
    <scope>NUCLEOTIDE SEQUENCE</scope>
    <source>
        <strain evidence="2">JCM 18052</strain>
    </source>
</reference>
<feature type="chain" id="PRO_5037320420" description="PEP-CTERM protein-sorting domain-containing protein" evidence="1">
    <location>
        <begin position="18"/>
        <end position="300"/>
    </location>
</feature>
<name>A0A934R5D0_9BACT</name>
<keyword evidence="3" id="KW-1185">Reference proteome</keyword>
<keyword evidence="1" id="KW-0732">Signal</keyword>
<organism evidence="2 3">
    <name type="scientific">Luteolibacter yonseiensis</name>
    <dbReference type="NCBI Taxonomy" id="1144680"/>
    <lineage>
        <taxon>Bacteria</taxon>
        <taxon>Pseudomonadati</taxon>
        <taxon>Verrucomicrobiota</taxon>
        <taxon>Verrucomicrobiia</taxon>
        <taxon>Verrucomicrobiales</taxon>
        <taxon>Verrucomicrobiaceae</taxon>
        <taxon>Luteolibacter</taxon>
    </lineage>
</organism>
<comment type="caution">
    <text evidence="2">The sequence shown here is derived from an EMBL/GenBank/DDBJ whole genome shotgun (WGS) entry which is preliminary data.</text>
</comment>
<gene>
    <name evidence="2" type="ORF">JIN84_09035</name>
</gene>
<evidence type="ECO:0000256" key="1">
    <source>
        <dbReference type="SAM" id="SignalP"/>
    </source>
</evidence>
<dbReference type="RefSeq" id="WP_200350717.1">
    <property type="nucleotide sequence ID" value="NZ_BAABHZ010000008.1"/>
</dbReference>
<proteinExistence type="predicted"/>
<feature type="signal peptide" evidence="1">
    <location>
        <begin position="1"/>
        <end position="17"/>
    </location>
</feature>
<evidence type="ECO:0000313" key="3">
    <source>
        <dbReference type="Proteomes" id="UP000600139"/>
    </source>
</evidence>
<dbReference type="Proteomes" id="UP000600139">
    <property type="component" value="Unassembled WGS sequence"/>
</dbReference>
<evidence type="ECO:0000313" key="2">
    <source>
        <dbReference type="EMBL" id="MBK1815760.1"/>
    </source>
</evidence>